<comment type="caution">
    <text evidence="3">The sequence shown here is derived from an EMBL/GenBank/DDBJ whole genome shotgun (WGS) entry which is preliminary data.</text>
</comment>
<dbReference type="OrthoDB" id="5422202at2"/>
<evidence type="ECO:0000256" key="2">
    <source>
        <dbReference type="SAM" id="MobiDB-lite"/>
    </source>
</evidence>
<dbReference type="Pfam" id="PF03993">
    <property type="entry name" value="DUF349"/>
    <property type="match status" value="5"/>
</dbReference>
<dbReference type="InterPro" id="IPR007139">
    <property type="entry name" value="DUF349"/>
</dbReference>
<feature type="region of interest" description="Disordered" evidence="2">
    <location>
        <begin position="1"/>
        <end position="23"/>
    </location>
</feature>
<proteinExistence type="predicted"/>
<keyword evidence="1" id="KW-0175">Coiled coil</keyword>
<evidence type="ECO:0000313" key="3">
    <source>
        <dbReference type="EMBL" id="POY39523.1"/>
    </source>
</evidence>
<dbReference type="Proteomes" id="UP000237310">
    <property type="component" value="Unassembled WGS sequence"/>
</dbReference>
<evidence type="ECO:0000256" key="1">
    <source>
        <dbReference type="SAM" id="Coils"/>
    </source>
</evidence>
<feature type="coiled-coil region" evidence="1">
    <location>
        <begin position="606"/>
        <end position="677"/>
    </location>
</feature>
<dbReference type="EMBL" id="PQVG01000005">
    <property type="protein sequence ID" value="POY39523.1"/>
    <property type="molecule type" value="Genomic_DNA"/>
</dbReference>
<name>A0A2S5ABQ0_9FLAO</name>
<dbReference type="RefSeq" id="WP_103806062.1">
    <property type="nucleotide sequence ID" value="NZ_PQVG01000005.1"/>
</dbReference>
<protein>
    <submittedName>
        <fullName evidence="3">DUF349 domain-containing protein</fullName>
    </submittedName>
</protein>
<accession>A0A2S5ABQ0</accession>
<reference evidence="3 4" key="1">
    <citation type="submission" date="2018-01" db="EMBL/GenBank/DDBJ databases">
        <authorList>
            <person name="Gaut B.S."/>
            <person name="Morton B.R."/>
            <person name="Clegg M.T."/>
            <person name="Duvall M.R."/>
        </authorList>
    </citation>
    <scope>NUCLEOTIDE SEQUENCE [LARGE SCALE GENOMIC DNA]</scope>
    <source>
        <strain evidence="3 4">HR-AY</strain>
    </source>
</reference>
<keyword evidence="4" id="KW-1185">Reference proteome</keyword>
<gene>
    <name evidence="3" type="ORF">C3L50_10145</name>
</gene>
<sequence length="680" mass="80323">MLEEKNDNLLEADGNLENHSIETPLVEENAEIVSETIAEVEKETVLTPEVSVEDTIEMAKPIEEESTEVAEAKASETETIIDAIAENNAEESEDETLKERHDIPMLDYDALSLESLVDELKKLVTNEKVMSVKDHVEEIKKSFLAKYNHLLEEKKEEFLAENPDTTEEFAYHSPLKSHFDQYYSLFRDNKNAHFKSLQTNLKTNLENRLAIVEELKELINPQENIKDTLKHFNDLRERWKNAGSIPKDKYNHVWNNYHFHVENFYDYLHLDREARDLDFKHNLEQKQKIVARVEELVNEADVNKAFRELQDLHKIWKEDIGPVSREFRDEIWNKFSDLTKQMHDKREVLFEKMRGTELENLEKKKEIIAKIEVLATEKVNAHSQWLQQIEKVEALRTAFFSAGKVPAELNEETWATFKTAVRNFNSFKNSFYKDIKKDQNNNLNRKTALVAKAKELQESTDFATTTPIMKQIQEEWKQIGHVPRKYSDKIWIEFKDACNHYFDKLKEQKNEENSEEIEAFDKKKAYLETLREFQLTGVHKTDLDAIKLHIETWKGFGKVPFTRRHIEGKFNKVLDALFEKLSLSKKDSEMMRFSNRMDQLSESNDTRKLEGEKIFLMRKIDEIKNEIFQLENNIQFFTNTRNAKKENSIVLEVRKNIEKHKEEMEILKDKLRQVRSLNQS</sequence>
<dbReference type="AlphaFoldDB" id="A0A2S5ABQ0"/>
<organism evidence="3 4">
    <name type="scientific">Flavobacterium alvei</name>
    <dbReference type="NCBI Taxonomy" id="2080416"/>
    <lineage>
        <taxon>Bacteria</taxon>
        <taxon>Pseudomonadati</taxon>
        <taxon>Bacteroidota</taxon>
        <taxon>Flavobacteriia</taxon>
        <taxon>Flavobacteriales</taxon>
        <taxon>Flavobacteriaceae</taxon>
        <taxon>Flavobacterium</taxon>
    </lineage>
</organism>
<evidence type="ECO:0000313" key="4">
    <source>
        <dbReference type="Proteomes" id="UP000237310"/>
    </source>
</evidence>